<dbReference type="GO" id="GO:0017004">
    <property type="term" value="P:cytochrome complex assembly"/>
    <property type="evidence" value="ECO:0007669"/>
    <property type="project" value="InterPro"/>
</dbReference>
<comment type="similarity">
    <text evidence="2">Belongs to the DsbD family.</text>
</comment>
<feature type="transmembrane region" description="Helical" evidence="6">
    <location>
        <begin position="88"/>
        <end position="108"/>
    </location>
</feature>
<evidence type="ECO:0000256" key="5">
    <source>
        <dbReference type="ARBA" id="ARBA00023136"/>
    </source>
</evidence>
<evidence type="ECO:0000256" key="2">
    <source>
        <dbReference type="ARBA" id="ARBA00006143"/>
    </source>
</evidence>
<dbReference type="RefSeq" id="WP_073045359.1">
    <property type="nucleotide sequence ID" value="NZ_FQZL01000004.1"/>
</dbReference>
<feature type="transmembrane region" description="Helical" evidence="6">
    <location>
        <begin position="164"/>
        <end position="188"/>
    </location>
</feature>
<evidence type="ECO:0000259" key="7">
    <source>
        <dbReference type="Pfam" id="PF02683"/>
    </source>
</evidence>
<dbReference type="InterPro" id="IPR051790">
    <property type="entry name" value="Cytochrome_c-biogenesis_DsbD"/>
</dbReference>
<dbReference type="STRING" id="1121476.SAMN02745751_00036"/>
<protein>
    <submittedName>
        <fullName evidence="8">Cytochrome c-type biogenesis protein</fullName>
    </submittedName>
</protein>
<dbReference type="GO" id="GO:0016020">
    <property type="term" value="C:membrane"/>
    <property type="evidence" value="ECO:0007669"/>
    <property type="project" value="UniProtKB-SubCell"/>
</dbReference>
<evidence type="ECO:0000256" key="3">
    <source>
        <dbReference type="ARBA" id="ARBA00022692"/>
    </source>
</evidence>
<evidence type="ECO:0000313" key="9">
    <source>
        <dbReference type="Proteomes" id="UP000184052"/>
    </source>
</evidence>
<reference evidence="8 9" key="1">
    <citation type="submission" date="2016-11" db="EMBL/GenBank/DDBJ databases">
        <authorList>
            <person name="Jaros S."/>
            <person name="Januszkiewicz K."/>
            <person name="Wedrychowicz H."/>
        </authorList>
    </citation>
    <scope>NUCLEOTIDE SEQUENCE [LARGE SCALE GENOMIC DNA]</scope>
    <source>
        <strain evidence="8 9">DSM 17477</strain>
    </source>
</reference>
<evidence type="ECO:0000256" key="1">
    <source>
        <dbReference type="ARBA" id="ARBA00004141"/>
    </source>
</evidence>
<evidence type="ECO:0000256" key="4">
    <source>
        <dbReference type="ARBA" id="ARBA00022989"/>
    </source>
</evidence>
<feature type="transmembrane region" description="Helical" evidence="6">
    <location>
        <begin position="129"/>
        <end position="158"/>
    </location>
</feature>
<gene>
    <name evidence="8" type="ORF">SAMN02745751_00036</name>
</gene>
<feature type="transmembrane region" description="Helical" evidence="6">
    <location>
        <begin position="209"/>
        <end position="233"/>
    </location>
</feature>
<dbReference type="InterPro" id="IPR003834">
    <property type="entry name" value="Cyt_c_assmbl_TM_dom"/>
</dbReference>
<keyword evidence="3 6" id="KW-0812">Transmembrane</keyword>
<comment type="subcellular location">
    <subcellularLocation>
        <location evidence="1">Membrane</location>
        <topology evidence="1">Multi-pass membrane protein</topology>
    </subcellularLocation>
</comment>
<feature type="domain" description="Cytochrome C biogenesis protein transmembrane" evidence="7">
    <location>
        <begin position="7"/>
        <end position="223"/>
    </location>
</feature>
<dbReference type="Pfam" id="PF02683">
    <property type="entry name" value="DsbD_TM"/>
    <property type="match status" value="1"/>
</dbReference>
<dbReference type="OrthoDB" id="9803065at2"/>
<dbReference type="AlphaFoldDB" id="A0A1M6A9B7"/>
<feature type="transmembrane region" description="Helical" evidence="6">
    <location>
        <begin position="53"/>
        <end position="76"/>
    </location>
</feature>
<keyword evidence="9" id="KW-1185">Reference proteome</keyword>
<dbReference type="PANTHER" id="PTHR31272:SF4">
    <property type="entry name" value="CYTOCHROME C-TYPE BIOGENESIS PROTEIN HI_1454-RELATED"/>
    <property type="match status" value="1"/>
</dbReference>
<organism evidence="8 9">
    <name type="scientific">Dethiosulfatibacter aminovorans DSM 17477</name>
    <dbReference type="NCBI Taxonomy" id="1121476"/>
    <lineage>
        <taxon>Bacteria</taxon>
        <taxon>Bacillati</taxon>
        <taxon>Bacillota</taxon>
        <taxon>Tissierellia</taxon>
        <taxon>Dethiosulfatibacter</taxon>
    </lineage>
</organism>
<dbReference type="Proteomes" id="UP000184052">
    <property type="component" value="Unassembled WGS sequence"/>
</dbReference>
<sequence length="237" mass="25753">MIGEQIFITTVFAAGFLSFFAPCTFPLLPVYIGVITGKADQKKANRGKYRVNLVAIGRTMVFVLGLSTIFLILGFGAGALGKYIYGKAFRIISGSIVIILGLSQMDIFKLDLFKFNKSVRFERSKKHDLLGTYLLGLTFSFAWTPCVGPVLGAIIVVASGGGQAVYGLLLMLVYTLGLAVPFLIMALLSDILLEKFTKIEKHLLTIKRVGGAIIVLMGILLMTQNLNVLTGFFEGLI</sequence>
<name>A0A1M6A9B7_9FIRM</name>
<dbReference type="EMBL" id="FQZL01000004">
    <property type="protein sequence ID" value="SHI33060.1"/>
    <property type="molecule type" value="Genomic_DNA"/>
</dbReference>
<evidence type="ECO:0000313" key="8">
    <source>
        <dbReference type="EMBL" id="SHI33060.1"/>
    </source>
</evidence>
<keyword evidence="4 6" id="KW-1133">Transmembrane helix</keyword>
<dbReference type="PANTHER" id="PTHR31272">
    <property type="entry name" value="CYTOCHROME C-TYPE BIOGENESIS PROTEIN HI_1454-RELATED"/>
    <property type="match status" value="1"/>
</dbReference>
<proteinExistence type="inferred from homology"/>
<accession>A0A1M6A9B7</accession>
<keyword evidence="5 6" id="KW-0472">Membrane</keyword>
<feature type="transmembrane region" description="Helical" evidence="6">
    <location>
        <begin position="6"/>
        <end position="32"/>
    </location>
</feature>
<evidence type="ECO:0000256" key="6">
    <source>
        <dbReference type="SAM" id="Phobius"/>
    </source>
</evidence>